<dbReference type="EMBL" id="JAGTPX010000006">
    <property type="protein sequence ID" value="MBR8669495.1"/>
    <property type="molecule type" value="Genomic_DNA"/>
</dbReference>
<reference evidence="1" key="1">
    <citation type="submission" date="2021-04" db="EMBL/GenBank/DDBJ databases">
        <title>Genomic analysis of electroactive and textile dye degrading Bacillus circulans strain: DC10 isolated from constructed wetland-microbial fuel cells treating textile dye wastewaters.</title>
        <authorList>
            <person name="Patel D.U."/>
            <person name="Desai C.R."/>
        </authorList>
    </citation>
    <scope>NUCLEOTIDE SEQUENCE</scope>
    <source>
        <strain evidence="1">DC10</strain>
    </source>
</reference>
<name>A0A941JIE6_NIACI</name>
<evidence type="ECO:0000313" key="1">
    <source>
        <dbReference type="EMBL" id="MBR8669495.1"/>
    </source>
</evidence>
<organism evidence="1">
    <name type="scientific">Niallia circulans</name>
    <name type="common">Bacillus circulans</name>
    <dbReference type="NCBI Taxonomy" id="1397"/>
    <lineage>
        <taxon>Bacteria</taxon>
        <taxon>Bacillati</taxon>
        <taxon>Bacillota</taxon>
        <taxon>Bacilli</taxon>
        <taxon>Bacillales</taxon>
        <taxon>Bacillaceae</taxon>
        <taxon>Niallia</taxon>
    </lineage>
</organism>
<dbReference type="AlphaFoldDB" id="A0A941JIE6"/>
<protein>
    <submittedName>
        <fullName evidence="1">Uncharacterized protein</fullName>
    </submittedName>
</protein>
<proteinExistence type="predicted"/>
<gene>
    <name evidence="1" type="ORF">KD144_08070</name>
</gene>
<accession>A0A941JIE6</accession>
<comment type="caution">
    <text evidence="1">The sequence shown here is derived from an EMBL/GenBank/DDBJ whole genome shotgun (WGS) entry which is preliminary data.</text>
</comment>
<sequence>MSCSHPDLGRLYGESNTAHCGTCLPCVIRRASIRKANILDTSSYRDQNFESGLTAKMNLMSYNIGLKKYNKKYSFMNIQNSGPISENISDFVKVYDRGMDELKELLESIHEQISI</sequence>